<keyword evidence="1" id="KW-0812">Transmembrane</keyword>
<feature type="transmembrane region" description="Helical" evidence="1">
    <location>
        <begin position="9"/>
        <end position="28"/>
    </location>
</feature>
<reference evidence="3" key="1">
    <citation type="submission" date="2017-09" db="EMBL/GenBank/DDBJ databases">
        <title>Depth-based differentiation of microbial function through sediment-hosted aquifers and enrichment of novel symbionts in the deep terrestrial subsurface.</title>
        <authorList>
            <person name="Probst A.J."/>
            <person name="Ladd B."/>
            <person name="Jarett J.K."/>
            <person name="Geller-Mcgrath D.E."/>
            <person name="Sieber C.M.K."/>
            <person name="Emerson J.B."/>
            <person name="Anantharaman K."/>
            <person name="Thomas B.C."/>
            <person name="Malmstrom R."/>
            <person name="Stieglmeier M."/>
            <person name="Klingl A."/>
            <person name="Woyke T."/>
            <person name="Ryan C.M."/>
            <person name="Banfield J.F."/>
        </authorList>
    </citation>
    <scope>NUCLEOTIDE SEQUENCE [LARGE SCALE GENOMIC DNA]</scope>
</reference>
<name>A0A2H0W090_9BACT</name>
<sequence length="201" mass="22016">MKLLKPGQLPILIFNVIMLGFFAVLYGSRGNYEFLMYIGVIIIILFVILAANKKIAFPNAVLWALTAWGLMHMSGGAFYPGGTLLYKIILIPISEEYGIFRFDQFVHVVGFGAATLAMYYLLKPLLRSNLTKWTALSIVVVMAGLGVGALNEIIEFIAVVIVPETGVGGYNNTSLDLVADLIGALIAIAYIQIVEKKRKIV</sequence>
<dbReference type="Proteomes" id="UP000230935">
    <property type="component" value="Unassembled WGS sequence"/>
</dbReference>
<protein>
    <recommendedName>
        <fullName evidence="4">DUF2238 domain-containing protein</fullName>
    </recommendedName>
</protein>
<feature type="transmembrane region" description="Helical" evidence="1">
    <location>
        <begin position="174"/>
        <end position="193"/>
    </location>
</feature>
<organism evidence="2 3">
    <name type="scientific">Candidatus Buchananbacteria bacterium CG10_big_fil_rev_8_21_14_0_10_42_9</name>
    <dbReference type="NCBI Taxonomy" id="1974526"/>
    <lineage>
        <taxon>Bacteria</taxon>
        <taxon>Candidatus Buchananiibacteriota</taxon>
    </lineage>
</organism>
<evidence type="ECO:0000313" key="3">
    <source>
        <dbReference type="Proteomes" id="UP000230935"/>
    </source>
</evidence>
<evidence type="ECO:0000256" key="1">
    <source>
        <dbReference type="SAM" id="Phobius"/>
    </source>
</evidence>
<feature type="transmembrane region" description="Helical" evidence="1">
    <location>
        <begin position="99"/>
        <end position="122"/>
    </location>
</feature>
<proteinExistence type="predicted"/>
<accession>A0A2H0W090</accession>
<keyword evidence="1" id="KW-1133">Transmembrane helix</keyword>
<evidence type="ECO:0000313" key="2">
    <source>
        <dbReference type="EMBL" id="PIS04736.1"/>
    </source>
</evidence>
<dbReference type="Pfam" id="PF09997">
    <property type="entry name" value="DUF2238"/>
    <property type="match status" value="1"/>
</dbReference>
<feature type="transmembrane region" description="Helical" evidence="1">
    <location>
        <begin position="134"/>
        <end position="162"/>
    </location>
</feature>
<dbReference type="AlphaFoldDB" id="A0A2H0W090"/>
<dbReference type="InterPro" id="IPR014509">
    <property type="entry name" value="YjdF-like"/>
</dbReference>
<gene>
    <name evidence="2" type="ORF">COT81_04945</name>
</gene>
<evidence type="ECO:0008006" key="4">
    <source>
        <dbReference type="Google" id="ProtNLM"/>
    </source>
</evidence>
<feature type="transmembrane region" description="Helical" evidence="1">
    <location>
        <begin position="34"/>
        <end position="51"/>
    </location>
</feature>
<feature type="transmembrane region" description="Helical" evidence="1">
    <location>
        <begin position="60"/>
        <end position="79"/>
    </location>
</feature>
<keyword evidence="1" id="KW-0472">Membrane</keyword>
<dbReference type="EMBL" id="PEZZ01000038">
    <property type="protein sequence ID" value="PIS04736.1"/>
    <property type="molecule type" value="Genomic_DNA"/>
</dbReference>
<comment type="caution">
    <text evidence="2">The sequence shown here is derived from an EMBL/GenBank/DDBJ whole genome shotgun (WGS) entry which is preliminary data.</text>
</comment>